<evidence type="ECO:0000313" key="2">
    <source>
        <dbReference type="Proteomes" id="UP000032049"/>
    </source>
</evidence>
<dbReference type="EMBL" id="JXRA01000093">
    <property type="protein sequence ID" value="KIO75579.1"/>
    <property type="molecule type" value="Genomic_DNA"/>
</dbReference>
<keyword evidence="2" id="KW-1185">Reference proteome</keyword>
<evidence type="ECO:0000313" key="1">
    <source>
        <dbReference type="EMBL" id="KIO75579.1"/>
    </source>
</evidence>
<reference evidence="1 2" key="1">
    <citation type="submission" date="2015-01" db="EMBL/GenBank/DDBJ databases">
        <title>Draft genome sequence of Pedobacter sp. NL19 isolated from sludge of an effluent treatment pond in an abandoned uranium mine.</title>
        <authorList>
            <person name="Santos T."/>
            <person name="Caetano T."/>
            <person name="Covas C."/>
            <person name="Cruz A."/>
            <person name="Mendo S."/>
        </authorList>
    </citation>
    <scope>NUCLEOTIDE SEQUENCE [LARGE SCALE GENOMIC DNA]</scope>
    <source>
        <strain evidence="1 2">NL19</strain>
    </source>
</reference>
<name>A0A0D0FT04_9SPHI</name>
<accession>A0A0D0FT04</accession>
<comment type="caution">
    <text evidence="1">The sequence shown here is derived from an EMBL/GenBank/DDBJ whole genome shotgun (WGS) entry which is preliminary data.</text>
</comment>
<dbReference type="AlphaFoldDB" id="A0A0D0FT04"/>
<dbReference type="RefSeq" id="WP_041884628.1">
    <property type="nucleotide sequence ID" value="NZ_CP157278.1"/>
</dbReference>
<proteinExistence type="predicted"/>
<protein>
    <submittedName>
        <fullName evidence="1">Uncharacterized protein</fullName>
    </submittedName>
</protein>
<gene>
    <name evidence="1" type="ORF">TH53_19770</name>
</gene>
<sequence length="172" mass="19908">MSIITYNDFKGEQNIAAISNIGIRESLQVFIDEYEPLFLESLLGDALAAEFVAGLALAPIDPKWLFLRDNTSLKKMLVCCVYYHYRQNEITLTSGTGEVKSKNENSNPVNVIDKCTKSWNNMVHMARKFTLDRSIYPDYPHRNTVWVYEMWGNYCNRSRIDNIYEFKNSLGL</sequence>
<dbReference type="STRING" id="1503925.TH53_19770"/>
<organism evidence="1 2">
    <name type="scientific">Pedobacter lusitanus</name>
    <dbReference type="NCBI Taxonomy" id="1503925"/>
    <lineage>
        <taxon>Bacteria</taxon>
        <taxon>Pseudomonadati</taxon>
        <taxon>Bacteroidota</taxon>
        <taxon>Sphingobacteriia</taxon>
        <taxon>Sphingobacteriales</taxon>
        <taxon>Sphingobacteriaceae</taxon>
        <taxon>Pedobacter</taxon>
    </lineage>
</organism>
<dbReference type="Proteomes" id="UP000032049">
    <property type="component" value="Unassembled WGS sequence"/>
</dbReference>